<dbReference type="InterPro" id="IPR009297">
    <property type="entry name" value="DUF952"/>
</dbReference>
<evidence type="ECO:0000313" key="1">
    <source>
        <dbReference type="EMBL" id="MCC0176117.1"/>
    </source>
</evidence>
<accession>A0A964BPT8</accession>
<dbReference type="EMBL" id="JADWDC010000006">
    <property type="protein sequence ID" value="MCC0176117.1"/>
    <property type="molecule type" value="Genomic_DNA"/>
</dbReference>
<reference evidence="1" key="1">
    <citation type="journal article" date="2021" name="Antonie Van Leeuwenhoek">
        <title>Draft genome and description of Waterburya agarophytonicola gen. nov. sp. nov. (Pleurocapsales, Cyanobacteria): a seaweed symbiont.</title>
        <authorList>
            <person name="Bonthond G."/>
            <person name="Shalygin S."/>
            <person name="Bayer T."/>
            <person name="Weinberger F."/>
        </authorList>
    </citation>
    <scope>NUCLEOTIDE SEQUENCE</scope>
    <source>
        <strain evidence="1">KI4</strain>
    </source>
</reference>
<dbReference type="AlphaFoldDB" id="A0A964BPT8"/>
<keyword evidence="2" id="KW-1185">Reference proteome</keyword>
<organism evidence="1 2">
    <name type="scientific">Waterburya agarophytonicola KI4</name>
    <dbReference type="NCBI Taxonomy" id="2874699"/>
    <lineage>
        <taxon>Bacteria</taxon>
        <taxon>Bacillati</taxon>
        <taxon>Cyanobacteriota</taxon>
        <taxon>Cyanophyceae</taxon>
        <taxon>Pleurocapsales</taxon>
        <taxon>Hyellaceae</taxon>
        <taxon>Waterburya</taxon>
        <taxon>Waterburya agarophytonicola</taxon>
    </lineage>
</organism>
<evidence type="ECO:0000313" key="2">
    <source>
        <dbReference type="Proteomes" id="UP000729733"/>
    </source>
</evidence>
<dbReference type="SUPFAM" id="SSF56399">
    <property type="entry name" value="ADP-ribosylation"/>
    <property type="match status" value="1"/>
</dbReference>
<dbReference type="Pfam" id="PF06108">
    <property type="entry name" value="DUF952"/>
    <property type="match status" value="1"/>
</dbReference>
<proteinExistence type="predicted"/>
<sequence>MSVANNKFLYHITSADEWDAAQLDGEYTPQGFAEEGFIHCSYSHQLITVAHRFYKGQNGLVILAIEPSTISSSLVEENLEGGAELYPHVYRPLPINSVVKAVTFPCNVDGSFTLPEELNA</sequence>
<dbReference type="Proteomes" id="UP000729733">
    <property type="component" value="Unassembled WGS sequence"/>
</dbReference>
<dbReference type="PANTHER" id="PTHR34129:SF1">
    <property type="entry name" value="DUF952 DOMAIN-CONTAINING PROTEIN"/>
    <property type="match status" value="1"/>
</dbReference>
<name>A0A964BPT8_9CYAN</name>
<gene>
    <name evidence="1" type="ORF">I4641_03870</name>
</gene>
<dbReference type="PANTHER" id="PTHR34129">
    <property type="entry name" value="BLR1139 PROTEIN"/>
    <property type="match status" value="1"/>
</dbReference>
<comment type="caution">
    <text evidence="1">The sequence shown here is derived from an EMBL/GenBank/DDBJ whole genome shotgun (WGS) entry which is preliminary data.</text>
</comment>
<dbReference type="Gene3D" id="3.20.170.20">
    <property type="entry name" value="Protein of unknown function DUF952"/>
    <property type="match status" value="1"/>
</dbReference>
<protein>
    <submittedName>
        <fullName evidence="1">DUF952 domain-containing protein</fullName>
    </submittedName>
</protein>